<evidence type="ECO:0000256" key="1">
    <source>
        <dbReference type="ARBA" id="ARBA00004477"/>
    </source>
</evidence>
<dbReference type="GO" id="GO:0070072">
    <property type="term" value="P:vacuolar proton-transporting V-type ATPase complex assembly"/>
    <property type="evidence" value="ECO:0007669"/>
    <property type="project" value="InterPro"/>
</dbReference>
<dbReference type="PANTHER" id="PTHR31394">
    <property type="entry name" value="TRANSMEMBRANE PROTEIN 199"/>
    <property type="match status" value="1"/>
</dbReference>
<keyword evidence="4 6" id="KW-1133">Transmembrane helix</keyword>
<comment type="subcellular location">
    <subcellularLocation>
        <location evidence="1">Endoplasmic reticulum membrane</location>
        <topology evidence="1">Multi-pass membrane protein</topology>
    </subcellularLocation>
</comment>
<keyword evidence="3" id="KW-0256">Endoplasmic reticulum</keyword>
<sequence length="206" mass="22826">MVLLELSAQTRSLLLNAQDGPGPSSLPDVVDHSVLVSALSSIDKSSTSSSRTASLDSLLRGCKLHHAPPRTSSYVRPPELDARLAQIRRQNEEEEYRRMLSGESTSHNSIHSSKAGLFNESDDWRETSSHLSALLNILFSCVGVVCALWFCCAQIGTAVEVKVLLCMLSGTVVVAAEAWLYARHFERVKRKEEERRRASYHAAKFK</sequence>
<evidence type="ECO:0000256" key="4">
    <source>
        <dbReference type="ARBA" id="ARBA00022989"/>
    </source>
</evidence>
<evidence type="ECO:0000256" key="5">
    <source>
        <dbReference type="ARBA" id="ARBA00023136"/>
    </source>
</evidence>
<dbReference type="AlphaFoldDB" id="A0A316UV12"/>
<protein>
    <recommendedName>
        <fullName evidence="9">Endoplasmic reticulum-based factor for assembly of V-ATPase-domain-containing protein</fullName>
    </recommendedName>
</protein>
<dbReference type="InterPro" id="IPR021013">
    <property type="entry name" value="ATPase_Vma12"/>
</dbReference>
<keyword evidence="5 6" id="KW-0472">Membrane</keyword>
<dbReference type="RefSeq" id="XP_025363731.1">
    <property type="nucleotide sequence ID" value="XM_025505725.1"/>
</dbReference>
<keyword evidence="8" id="KW-1185">Reference proteome</keyword>
<name>A0A316UV12_9BASI</name>
<dbReference type="Proteomes" id="UP000245884">
    <property type="component" value="Unassembled WGS sequence"/>
</dbReference>
<dbReference type="GO" id="GO:0005789">
    <property type="term" value="C:endoplasmic reticulum membrane"/>
    <property type="evidence" value="ECO:0007669"/>
    <property type="project" value="UniProtKB-SubCell"/>
</dbReference>
<evidence type="ECO:0000256" key="3">
    <source>
        <dbReference type="ARBA" id="ARBA00022824"/>
    </source>
</evidence>
<evidence type="ECO:0000256" key="2">
    <source>
        <dbReference type="ARBA" id="ARBA00022692"/>
    </source>
</evidence>
<accession>A0A316UV12</accession>
<dbReference type="OrthoDB" id="19981at2759"/>
<evidence type="ECO:0008006" key="9">
    <source>
        <dbReference type="Google" id="ProtNLM"/>
    </source>
</evidence>
<dbReference type="Pfam" id="PF11712">
    <property type="entry name" value="Vma12"/>
    <property type="match status" value="1"/>
</dbReference>
<dbReference type="EMBL" id="KZ819664">
    <property type="protein sequence ID" value="PWN29119.1"/>
    <property type="molecule type" value="Genomic_DNA"/>
</dbReference>
<gene>
    <name evidence="7" type="ORF">BDZ90DRAFT_231118</name>
</gene>
<evidence type="ECO:0000256" key="6">
    <source>
        <dbReference type="SAM" id="Phobius"/>
    </source>
</evidence>
<feature type="transmembrane region" description="Helical" evidence="6">
    <location>
        <begin position="133"/>
        <end position="156"/>
    </location>
</feature>
<reference evidence="7 8" key="1">
    <citation type="journal article" date="2018" name="Mol. Biol. Evol.">
        <title>Broad Genomic Sampling Reveals a Smut Pathogenic Ancestry of the Fungal Clade Ustilaginomycotina.</title>
        <authorList>
            <person name="Kijpornyongpan T."/>
            <person name="Mondo S.J."/>
            <person name="Barry K."/>
            <person name="Sandor L."/>
            <person name="Lee J."/>
            <person name="Lipzen A."/>
            <person name="Pangilinan J."/>
            <person name="LaButti K."/>
            <person name="Hainaut M."/>
            <person name="Henrissat B."/>
            <person name="Grigoriev I.V."/>
            <person name="Spatafora J.W."/>
            <person name="Aime M.C."/>
        </authorList>
    </citation>
    <scope>NUCLEOTIDE SEQUENCE [LARGE SCALE GENOMIC DNA]</scope>
    <source>
        <strain evidence="7 8">MCA 5214</strain>
    </source>
</reference>
<evidence type="ECO:0000313" key="8">
    <source>
        <dbReference type="Proteomes" id="UP000245884"/>
    </source>
</evidence>
<organism evidence="7 8">
    <name type="scientific">Jaminaea rosea</name>
    <dbReference type="NCBI Taxonomy" id="1569628"/>
    <lineage>
        <taxon>Eukaryota</taxon>
        <taxon>Fungi</taxon>
        <taxon>Dikarya</taxon>
        <taxon>Basidiomycota</taxon>
        <taxon>Ustilaginomycotina</taxon>
        <taxon>Exobasidiomycetes</taxon>
        <taxon>Microstromatales</taxon>
        <taxon>Microstromatales incertae sedis</taxon>
        <taxon>Jaminaea</taxon>
    </lineage>
</organism>
<dbReference type="GeneID" id="37027548"/>
<keyword evidence="2 6" id="KW-0812">Transmembrane</keyword>
<dbReference type="PANTHER" id="PTHR31394:SF1">
    <property type="entry name" value="TRANSMEMBRANE PROTEIN 199"/>
    <property type="match status" value="1"/>
</dbReference>
<evidence type="ECO:0000313" key="7">
    <source>
        <dbReference type="EMBL" id="PWN29119.1"/>
    </source>
</evidence>
<proteinExistence type="predicted"/>
<feature type="transmembrane region" description="Helical" evidence="6">
    <location>
        <begin position="162"/>
        <end position="182"/>
    </location>
</feature>